<dbReference type="EnsemblMetazoa" id="MESCA007308-RA">
    <property type="protein sequence ID" value="MESCA007308-PA"/>
    <property type="gene ID" value="MESCA007308"/>
</dbReference>
<organism evidence="1 2">
    <name type="scientific">Megaselia scalaris</name>
    <name type="common">Humpbacked fly</name>
    <name type="synonym">Phora scalaris</name>
    <dbReference type="NCBI Taxonomy" id="36166"/>
    <lineage>
        <taxon>Eukaryota</taxon>
        <taxon>Metazoa</taxon>
        <taxon>Ecdysozoa</taxon>
        <taxon>Arthropoda</taxon>
        <taxon>Hexapoda</taxon>
        <taxon>Insecta</taxon>
        <taxon>Pterygota</taxon>
        <taxon>Neoptera</taxon>
        <taxon>Endopterygota</taxon>
        <taxon>Diptera</taxon>
        <taxon>Brachycera</taxon>
        <taxon>Muscomorpha</taxon>
        <taxon>Platypezoidea</taxon>
        <taxon>Phoridae</taxon>
        <taxon>Megaseliini</taxon>
        <taxon>Megaselia</taxon>
    </lineage>
</organism>
<sequence length="89" mass="10378">MLERSVKAPMCVLERRIDNQNLVESDRIWKICPMGRTKKLFGLDVYNKRANLAGLHPSGGRYKYAYRNVTSETKDYEKQQHTSETKQEG</sequence>
<evidence type="ECO:0000313" key="2">
    <source>
        <dbReference type="Proteomes" id="UP000015102"/>
    </source>
</evidence>
<evidence type="ECO:0000313" key="1">
    <source>
        <dbReference type="EnsemblMetazoa" id="MESCA007308-PA"/>
    </source>
</evidence>
<reference evidence="1" key="2">
    <citation type="submission" date="2015-06" db="UniProtKB">
        <authorList>
            <consortium name="EnsemblMetazoa"/>
        </authorList>
    </citation>
    <scope>IDENTIFICATION</scope>
</reference>
<accession>T1GU98</accession>
<dbReference type="Proteomes" id="UP000015102">
    <property type="component" value="Unassembled WGS sequence"/>
</dbReference>
<dbReference type="HOGENOM" id="CLU_2457349_0_0_1"/>
<dbReference type="EMBL" id="CAQQ02051420">
    <property type="status" value="NOT_ANNOTATED_CDS"/>
    <property type="molecule type" value="Genomic_DNA"/>
</dbReference>
<dbReference type="EMBL" id="CAQQ02051421">
    <property type="status" value="NOT_ANNOTATED_CDS"/>
    <property type="molecule type" value="Genomic_DNA"/>
</dbReference>
<proteinExistence type="predicted"/>
<reference evidence="2" key="1">
    <citation type="submission" date="2013-02" db="EMBL/GenBank/DDBJ databases">
        <authorList>
            <person name="Hughes D."/>
        </authorList>
    </citation>
    <scope>NUCLEOTIDE SEQUENCE</scope>
    <source>
        <strain>Durham</strain>
        <strain evidence="2">NC isolate 2 -- Noor lab</strain>
    </source>
</reference>
<dbReference type="AlphaFoldDB" id="T1GU98"/>
<keyword evidence="2" id="KW-1185">Reference proteome</keyword>
<name>T1GU98_MEGSC</name>
<protein>
    <submittedName>
        <fullName evidence="1">Uncharacterized protein</fullName>
    </submittedName>
</protein>